<dbReference type="SUPFAM" id="SSF48239">
    <property type="entry name" value="Terpenoid cyclases/Protein prenyltransferases"/>
    <property type="match status" value="2"/>
</dbReference>
<protein>
    <submittedName>
        <fullName evidence="8">Ent-kaurene synthase</fullName>
    </submittedName>
</protein>
<dbReference type="InterPro" id="IPR008949">
    <property type="entry name" value="Isoprenoid_synthase_dom_sf"/>
</dbReference>
<dbReference type="InterPro" id="IPR008930">
    <property type="entry name" value="Terpenoid_cyclase/PrenylTrfase"/>
</dbReference>
<comment type="similarity">
    <text evidence="2">Belongs to the terpene synthase family.</text>
</comment>
<dbReference type="GO" id="GO:0016102">
    <property type="term" value="P:diterpenoid biosynthetic process"/>
    <property type="evidence" value="ECO:0007669"/>
    <property type="project" value="TreeGrafter"/>
</dbReference>
<feature type="compositionally biased region" description="Basic and acidic residues" evidence="7">
    <location>
        <begin position="762"/>
        <end position="771"/>
    </location>
</feature>
<dbReference type="AlphaFoldDB" id="A0AAW0R3A9"/>
<dbReference type="Proteomes" id="UP001392437">
    <property type="component" value="Unassembled WGS sequence"/>
</dbReference>
<evidence type="ECO:0000256" key="1">
    <source>
        <dbReference type="ARBA" id="ARBA00001946"/>
    </source>
</evidence>
<evidence type="ECO:0000313" key="8">
    <source>
        <dbReference type="EMBL" id="KAK8123376.1"/>
    </source>
</evidence>
<evidence type="ECO:0000256" key="3">
    <source>
        <dbReference type="ARBA" id="ARBA00022723"/>
    </source>
</evidence>
<keyword evidence="9" id="KW-1185">Reference proteome</keyword>
<dbReference type="Gene3D" id="1.50.10.160">
    <property type="match status" value="1"/>
</dbReference>
<name>A0AAW0R3A9_9PEZI</name>
<proteinExistence type="inferred from homology"/>
<organism evidence="8 9">
    <name type="scientific">Apiospora kogelbergensis</name>
    <dbReference type="NCBI Taxonomy" id="1337665"/>
    <lineage>
        <taxon>Eukaryota</taxon>
        <taxon>Fungi</taxon>
        <taxon>Dikarya</taxon>
        <taxon>Ascomycota</taxon>
        <taxon>Pezizomycotina</taxon>
        <taxon>Sordariomycetes</taxon>
        <taxon>Xylariomycetidae</taxon>
        <taxon>Amphisphaeriales</taxon>
        <taxon>Apiosporaceae</taxon>
        <taxon>Apiospora</taxon>
    </lineage>
</organism>
<dbReference type="PIRSF" id="PIRSF036498">
    <property type="entry name" value="Ent-kaurene_synthase_fungi"/>
    <property type="match status" value="1"/>
</dbReference>
<feature type="region of interest" description="Disordered" evidence="7">
    <location>
        <begin position="675"/>
        <end position="694"/>
    </location>
</feature>
<evidence type="ECO:0000256" key="7">
    <source>
        <dbReference type="SAM" id="MobiDB-lite"/>
    </source>
</evidence>
<evidence type="ECO:0000256" key="4">
    <source>
        <dbReference type="ARBA" id="ARBA00022842"/>
    </source>
</evidence>
<evidence type="ECO:0000313" key="9">
    <source>
        <dbReference type="Proteomes" id="UP001392437"/>
    </source>
</evidence>
<dbReference type="InterPro" id="IPR017057">
    <property type="entry name" value="Ent-kaurene_synthase_fun"/>
</dbReference>
<keyword evidence="5" id="KW-0413">Isomerase</keyword>
<dbReference type="PANTHER" id="PTHR31739">
    <property type="entry name" value="ENT-COPALYL DIPHOSPHATE SYNTHASE, CHLOROPLASTIC"/>
    <property type="match status" value="1"/>
</dbReference>
<keyword evidence="3" id="KW-0479">Metal-binding</keyword>
<dbReference type="GO" id="GO:0016853">
    <property type="term" value="F:isomerase activity"/>
    <property type="evidence" value="ECO:0007669"/>
    <property type="project" value="UniProtKB-KW"/>
</dbReference>
<feature type="region of interest" description="Disordered" evidence="7">
    <location>
        <begin position="760"/>
        <end position="781"/>
    </location>
</feature>
<dbReference type="PANTHER" id="PTHR31739:SF25">
    <property type="entry name" value="(E,E)-GERANYLLINALOOL SYNTHASE"/>
    <property type="match status" value="1"/>
</dbReference>
<dbReference type="GO" id="GO:0000287">
    <property type="term" value="F:magnesium ion binding"/>
    <property type="evidence" value="ECO:0007669"/>
    <property type="project" value="TreeGrafter"/>
</dbReference>
<dbReference type="SUPFAM" id="SSF48576">
    <property type="entry name" value="Terpenoid synthases"/>
    <property type="match status" value="1"/>
</dbReference>
<sequence length="964" mass="106147">MDSSIVAQANALLSRLALQCSTSQGFGSISTSIYDTAWVSMVPDPRVESAWLFPESFEYLLATQLTDGGWPSYATTLDGILNTAAALLSLRRHLRSASPAHPDWVSRSSIAEKALCAMLDDWDVLANDQVGFELLVFQHIKMLRDDGADIRFANMGTLAALYDEKIAKIPPFSVHKAPSTLLHSLEALIGHIDFDQVGQWRESNGSMMGSPSSTAAYLIHASTWDNEAEDYLRRVLSQGSGNGNGSVPSAWPTTVFEVTWVVATFAAVGISVDVPESTAIRNFVQGLLASPNGTVGFSPSALPDADDTAMAIATLQYLGKAPDLGPFIDTFEADSHFRTYNAERNPSISANCNALICLLSRDDRCNYVPKIVKAIRFICNQVIAGNHQSEFYWMKLMSQAFSLLFIDGNELLHQQLLEHAPELRSDIIQVSLHVLLSILQRQRPDGSWEGVCEVTAYATLSLKSLSSLPWTSQMRCSQLALSMEHGKSFLLARRDQWCHGDYLWTEKVTYGCGILSEAYCLSAAAISPISEKDSQLSYQWAHLPAGVAQKVKGARKLIQRTPLFQGTSPYLLDIAELQACYSIETLERGKHQVFPRTGLGEDKYLAFIPLTWTACSVLQRHKPLSISTLRTMMSLSMLNYQVDEYMETIVADNTSLELDSVRLLVDGLFEGEDGHRPKNRDISDGDDDTHMADEDSVSLRKVENGIATTLRRYVAWVLQNPSVVASAAGNQNKLRYELRAFLLAHITQGEDNRRIASWKQHRSCDGERRSPSTDIDSGYSDDGAVDSSHAATAAAMPGRSFYNWVRTTSADHTSCPFSLVFFVCLVVAGHAGGAGGNDVFAAPRTAYVLEDLCRHLASLCRMYNDYGSVARDRAEGNMNSVDFPEFRLSSSPSSLDRAKQELMWIAEYERRGLDGAVAELEKMAAALGGGSDGRTVVEALAVFRDVTDLYGQIYVIRDIATRVR</sequence>
<comment type="cofactor">
    <cofactor evidence="1">
        <name>Mg(2+)</name>
        <dbReference type="ChEBI" id="CHEBI:18420"/>
    </cofactor>
</comment>
<accession>A0AAW0R3A9</accession>
<keyword evidence="6" id="KW-0456">Lyase</keyword>
<dbReference type="EMBL" id="JAQQWP010000003">
    <property type="protein sequence ID" value="KAK8123376.1"/>
    <property type="molecule type" value="Genomic_DNA"/>
</dbReference>
<evidence type="ECO:0000256" key="6">
    <source>
        <dbReference type="ARBA" id="ARBA00023239"/>
    </source>
</evidence>
<gene>
    <name evidence="8" type="ORF">PG999_003294</name>
</gene>
<reference evidence="8 9" key="1">
    <citation type="submission" date="2023-01" db="EMBL/GenBank/DDBJ databases">
        <title>Analysis of 21 Apiospora genomes using comparative genomics revels a genus with tremendous synthesis potential of carbohydrate active enzymes and secondary metabolites.</title>
        <authorList>
            <person name="Sorensen T."/>
        </authorList>
    </citation>
    <scope>NUCLEOTIDE SEQUENCE [LARGE SCALE GENOMIC DNA]</scope>
    <source>
        <strain evidence="8 9">CBS 117206</strain>
    </source>
</reference>
<evidence type="ECO:0000256" key="5">
    <source>
        <dbReference type="ARBA" id="ARBA00023235"/>
    </source>
</evidence>
<dbReference type="GO" id="GO:0010333">
    <property type="term" value="F:terpene synthase activity"/>
    <property type="evidence" value="ECO:0007669"/>
    <property type="project" value="InterPro"/>
</dbReference>
<evidence type="ECO:0000256" key="2">
    <source>
        <dbReference type="ARBA" id="ARBA00006333"/>
    </source>
</evidence>
<comment type="caution">
    <text evidence="8">The sequence shown here is derived from an EMBL/GenBank/DDBJ whole genome shotgun (WGS) entry which is preliminary data.</text>
</comment>
<dbReference type="InterPro" id="IPR050148">
    <property type="entry name" value="Terpene_synthase-like"/>
</dbReference>
<keyword evidence="4" id="KW-0460">Magnesium</keyword>